<evidence type="ECO:0000313" key="6">
    <source>
        <dbReference type="EMBL" id="CAB5229429.1"/>
    </source>
</evidence>
<organism evidence="3">
    <name type="scientific">uncultured Caudovirales phage</name>
    <dbReference type="NCBI Taxonomy" id="2100421"/>
    <lineage>
        <taxon>Viruses</taxon>
        <taxon>Duplodnaviria</taxon>
        <taxon>Heunggongvirae</taxon>
        <taxon>Uroviricota</taxon>
        <taxon>Caudoviricetes</taxon>
        <taxon>Peduoviridae</taxon>
        <taxon>Maltschvirus</taxon>
        <taxon>Maltschvirus maltsch</taxon>
    </lineage>
</organism>
<evidence type="ECO:0000313" key="1">
    <source>
        <dbReference type="EMBL" id="CAB4151621.1"/>
    </source>
</evidence>
<dbReference type="EMBL" id="LR796570">
    <property type="protein sequence ID" value="CAB4151621.1"/>
    <property type="molecule type" value="Genomic_DNA"/>
</dbReference>
<evidence type="ECO:0000313" key="3">
    <source>
        <dbReference type="EMBL" id="CAB4183558.1"/>
    </source>
</evidence>
<evidence type="ECO:0000313" key="5">
    <source>
        <dbReference type="EMBL" id="CAB4214803.1"/>
    </source>
</evidence>
<dbReference type="EMBL" id="LR798399">
    <property type="protein sequence ID" value="CAB5229429.1"/>
    <property type="molecule type" value="Genomic_DNA"/>
</dbReference>
<reference evidence="3" key="1">
    <citation type="submission" date="2020-05" db="EMBL/GenBank/DDBJ databases">
        <authorList>
            <person name="Chiriac C."/>
            <person name="Salcher M."/>
            <person name="Ghai R."/>
            <person name="Kavagutti S V."/>
        </authorList>
    </citation>
    <scope>NUCLEOTIDE SEQUENCE</scope>
</reference>
<protein>
    <submittedName>
        <fullName evidence="3">Uncharacterized protein</fullName>
    </submittedName>
</protein>
<proteinExistence type="predicted"/>
<accession>A0A6J5QRE5</accession>
<dbReference type="EMBL" id="LR797416">
    <property type="protein sequence ID" value="CAB4214803.1"/>
    <property type="molecule type" value="Genomic_DNA"/>
</dbReference>
<name>A0A6J5QRE5_9CAUD</name>
<sequence length="109" mass="10816">MSINAFLPLGNTVAFTANVAAPSAVQAVATGLGTSQYEIFNAGNVTVFLGYGANATVANTQATVVTSTGPGYPLLAGTDKIISAPPNAYFTGITASGNATIYVTPGEGL</sequence>
<dbReference type="EMBL" id="LR796883">
    <property type="protein sequence ID" value="CAB4172545.1"/>
    <property type="molecule type" value="Genomic_DNA"/>
</dbReference>
<dbReference type="EMBL" id="LR797047">
    <property type="protein sequence ID" value="CAB4183558.1"/>
    <property type="molecule type" value="Genomic_DNA"/>
</dbReference>
<evidence type="ECO:0000313" key="2">
    <source>
        <dbReference type="EMBL" id="CAB4172545.1"/>
    </source>
</evidence>
<gene>
    <name evidence="3" type="ORF">UFOVP1104_22</name>
    <name evidence="4" type="ORF">UFOVP1371_35</name>
    <name evidence="5" type="ORF">UFOVP1468_43</name>
    <name evidence="6" type="ORF">UFOVP1555_54</name>
    <name evidence="1" type="ORF">UFOVP596_26</name>
    <name evidence="2" type="ORF">UFOVP938_18</name>
</gene>
<evidence type="ECO:0000313" key="4">
    <source>
        <dbReference type="EMBL" id="CAB4202744.1"/>
    </source>
</evidence>
<dbReference type="EMBL" id="LR797322">
    <property type="protein sequence ID" value="CAB4202744.1"/>
    <property type="molecule type" value="Genomic_DNA"/>
</dbReference>